<keyword evidence="4" id="KW-1185">Reference proteome</keyword>
<evidence type="ECO:0000313" key="4">
    <source>
        <dbReference type="Proteomes" id="UP000016933"/>
    </source>
</evidence>
<feature type="domain" description="KANL3/Tex30 alpha/beta hydrolase-like" evidence="2">
    <location>
        <begin position="235"/>
        <end position="406"/>
    </location>
</feature>
<evidence type="ECO:0000313" key="3">
    <source>
        <dbReference type="EMBL" id="EME39499.1"/>
    </source>
</evidence>
<feature type="region of interest" description="Disordered" evidence="1">
    <location>
        <begin position="108"/>
        <end position="138"/>
    </location>
</feature>
<dbReference type="AlphaFoldDB" id="M2Y2H4"/>
<sequence>MPMTPTELEAYRRRFEAARSFEDDDEWLKEPAYTTIDTLIVTANKPVLKPTAQKWSFPGNQPPTGPKIKKLAMESGAKGLRLGGAVQHPVQHPIQYLRSALHEYQKISPEGNDEGRADSHASSEMDEQSLNGHDSRRYEQMRDPCLTIDKEFDVTGLEIPVVPATTASEKAKKNKDVEHDDENETENGDRSSATNPEASTYLADDEDPGVINRSVIPFGDKSIVCEHHGRLDTSPVLIFTHGAGGGIDSPACREFAHGFSQISSILCFQGSMNLKNRIKAFHTVDEHLMSKSPSSDGRPIMGGRSMGARAAVLTAHETDSSPDALVLVSYPLMAGSNGEKREPERREQILIDLPETVDVLFVIGSEDKMCALAMLNELRGRMSARSWLCVVKEADHGMSFRPKSAVKRVRRRTGEVAALWLRSREDERRKCEIWWEVDGDGRVMGGDWRVEV</sequence>
<name>M2Y2H4_DOTSN</name>
<evidence type="ECO:0000259" key="2">
    <source>
        <dbReference type="Pfam" id="PF20408"/>
    </source>
</evidence>
<reference evidence="4" key="1">
    <citation type="journal article" date="2012" name="PLoS Genet.">
        <title>The genomes of the fungal plant pathogens Cladosporium fulvum and Dothistroma septosporum reveal adaptation to different hosts and lifestyles but also signatures of common ancestry.</title>
        <authorList>
            <person name="de Wit P.J.G.M."/>
            <person name="van der Burgt A."/>
            <person name="Oekmen B."/>
            <person name="Stergiopoulos I."/>
            <person name="Abd-Elsalam K.A."/>
            <person name="Aerts A.L."/>
            <person name="Bahkali A.H."/>
            <person name="Beenen H.G."/>
            <person name="Chettri P."/>
            <person name="Cox M.P."/>
            <person name="Datema E."/>
            <person name="de Vries R.P."/>
            <person name="Dhillon B."/>
            <person name="Ganley A.R."/>
            <person name="Griffiths S.A."/>
            <person name="Guo Y."/>
            <person name="Hamelin R.C."/>
            <person name="Henrissat B."/>
            <person name="Kabir M.S."/>
            <person name="Jashni M.K."/>
            <person name="Kema G."/>
            <person name="Klaubauf S."/>
            <person name="Lapidus A."/>
            <person name="Levasseur A."/>
            <person name="Lindquist E."/>
            <person name="Mehrabi R."/>
            <person name="Ohm R.A."/>
            <person name="Owen T.J."/>
            <person name="Salamov A."/>
            <person name="Schwelm A."/>
            <person name="Schijlen E."/>
            <person name="Sun H."/>
            <person name="van den Burg H.A."/>
            <person name="van Ham R.C.H.J."/>
            <person name="Zhang S."/>
            <person name="Goodwin S.B."/>
            <person name="Grigoriev I.V."/>
            <person name="Collemare J."/>
            <person name="Bradshaw R.E."/>
        </authorList>
    </citation>
    <scope>NUCLEOTIDE SEQUENCE [LARGE SCALE GENOMIC DNA]</scope>
    <source>
        <strain evidence="4">NZE10 / CBS 128990</strain>
    </source>
</reference>
<dbReference type="Pfam" id="PF20408">
    <property type="entry name" value="Abhydrolase_11"/>
    <property type="match status" value="1"/>
</dbReference>
<reference evidence="3 4" key="2">
    <citation type="journal article" date="2012" name="PLoS Pathog.">
        <title>Diverse lifestyles and strategies of plant pathogenesis encoded in the genomes of eighteen Dothideomycetes fungi.</title>
        <authorList>
            <person name="Ohm R.A."/>
            <person name="Feau N."/>
            <person name="Henrissat B."/>
            <person name="Schoch C.L."/>
            <person name="Horwitz B.A."/>
            <person name="Barry K.W."/>
            <person name="Condon B.J."/>
            <person name="Copeland A.C."/>
            <person name="Dhillon B."/>
            <person name="Glaser F."/>
            <person name="Hesse C.N."/>
            <person name="Kosti I."/>
            <person name="LaButti K."/>
            <person name="Lindquist E.A."/>
            <person name="Lucas S."/>
            <person name="Salamov A.A."/>
            <person name="Bradshaw R.E."/>
            <person name="Ciuffetti L."/>
            <person name="Hamelin R.C."/>
            <person name="Kema G.H.J."/>
            <person name="Lawrence C."/>
            <person name="Scott J.A."/>
            <person name="Spatafora J.W."/>
            <person name="Turgeon B.G."/>
            <person name="de Wit P.J.G.M."/>
            <person name="Zhong S."/>
            <person name="Goodwin S.B."/>
            <person name="Grigoriev I.V."/>
        </authorList>
    </citation>
    <scope>NUCLEOTIDE SEQUENCE [LARGE SCALE GENOMIC DNA]</scope>
    <source>
        <strain evidence="4">NZE10 / CBS 128990</strain>
    </source>
</reference>
<dbReference type="PANTHER" id="PTHR13136">
    <property type="entry name" value="TESTIS DEVELOPMENT PROTEIN PRTD"/>
    <property type="match status" value="1"/>
</dbReference>
<dbReference type="EMBL" id="KB446545">
    <property type="protein sequence ID" value="EME39499.1"/>
    <property type="molecule type" value="Genomic_DNA"/>
</dbReference>
<dbReference type="eggNOG" id="KOG3253">
    <property type="taxonomic scope" value="Eukaryota"/>
</dbReference>
<dbReference type="Proteomes" id="UP000016933">
    <property type="component" value="Unassembled WGS sequence"/>
</dbReference>
<dbReference type="SUPFAM" id="SSF53474">
    <property type="entry name" value="alpha/beta-Hydrolases"/>
    <property type="match status" value="1"/>
</dbReference>
<dbReference type="Gene3D" id="3.40.50.1820">
    <property type="entry name" value="alpha/beta hydrolase"/>
    <property type="match status" value="1"/>
</dbReference>
<proteinExistence type="predicted"/>
<dbReference type="PANTHER" id="PTHR13136:SF11">
    <property type="entry name" value="TESTIS-EXPRESSED PROTEIN 30"/>
    <property type="match status" value="1"/>
</dbReference>
<accession>M2Y2H4</accession>
<feature type="region of interest" description="Disordered" evidence="1">
    <location>
        <begin position="168"/>
        <end position="206"/>
    </location>
</feature>
<protein>
    <recommendedName>
        <fullName evidence="2">KANL3/Tex30 alpha/beta hydrolase-like domain-containing protein</fullName>
    </recommendedName>
</protein>
<feature type="compositionally biased region" description="Basic and acidic residues" evidence="1">
    <location>
        <begin position="169"/>
        <end position="178"/>
    </location>
</feature>
<organism evidence="3 4">
    <name type="scientific">Dothistroma septosporum (strain NZE10 / CBS 128990)</name>
    <name type="common">Red band needle blight fungus</name>
    <name type="synonym">Mycosphaerella pini</name>
    <dbReference type="NCBI Taxonomy" id="675120"/>
    <lineage>
        <taxon>Eukaryota</taxon>
        <taxon>Fungi</taxon>
        <taxon>Dikarya</taxon>
        <taxon>Ascomycota</taxon>
        <taxon>Pezizomycotina</taxon>
        <taxon>Dothideomycetes</taxon>
        <taxon>Dothideomycetidae</taxon>
        <taxon>Mycosphaerellales</taxon>
        <taxon>Mycosphaerellaceae</taxon>
        <taxon>Dothistroma</taxon>
    </lineage>
</organism>
<dbReference type="HOGENOM" id="CLU_605538_0_0_1"/>
<dbReference type="InterPro" id="IPR029058">
    <property type="entry name" value="AB_hydrolase_fold"/>
</dbReference>
<dbReference type="STRING" id="675120.M2Y2H4"/>
<dbReference type="InterPro" id="IPR026555">
    <property type="entry name" value="NSL3/Tex30"/>
</dbReference>
<feature type="compositionally biased region" description="Basic and acidic residues" evidence="1">
    <location>
        <begin position="113"/>
        <end position="123"/>
    </location>
</feature>
<dbReference type="InterPro" id="IPR046879">
    <property type="entry name" value="KANL3/Tex30_Abhydrolase"/>
</dbReference>
<dbReference type="OrthoDB" id="6415022at2759"/>
<dbReference type="ESTHER" id="mycp1-m2y2h4">
    <property type="family name" value="NLS3-Tex30"/>
</dbReference>
<gene>
    <name evidence="3" type="ORF">DOTSEDRAFT_83216</name>
</gene>
<evidence type="ECO:0000256" key="1">
    <source>
        <dbReference type="SAM" id="MobiDB-lite"/>
    </source>
</evidence>